<dbReference type="Proteomes" id="UP001140293">
    <property type="component" value="Unassembled WGS sequence"/>
</dbReference>
<dbReference type="AlphaFoldDB" id="A0A9X3BY60"/>
<proteinExistence type="predicted"/>
<evidence type="ECO:0000313" key="2">
    <source>
        <dbReference type="Proteomes" id="UP001140293"/>
    </source>
</evidence>
<dbReference type="EMBL" id="JACKSJ010000273">
    <property type="protein sequence ID" value="MCV7174108.1"/>
    <property type="molecule type" value="Genomic_DNA"/>
</dbReference>
<comment type="caution">
    <text evidence="1">The sequence shown here is derived from an EMBL/GenBank/DDBJ whole genome shotgun (WGS) entry which is preliminary data.</text>
</comment>
<reference evidence="1" key="1">
    <citation type="submission" date="2020-07" db="EMBL/GenBank/DDBJ databases">
        <authorList>
            <person name="Pettersson B.M.F."/>
            <person name="Behra P.R.K."/>
            <person name="Ramesh M."/>
            <person name="Das S."/>
            <person name="Dasgupta S."/>
            <person name="Kirsebom L.A."/>
        </authorList>
    </citation>
    <scope>NUCLEOTIDE SEQUENCE</scope>
    <source>
        <strain evidence="1">DSM 44615</strain>
    </source>
</reference>
<sequence>MTENGDSHRETARRVAGADRFALQLPVLGRVPFPRPDQLAFYGALAALVAVELVEWPVAVAIGAGHALISGRSMEKSADPASSQE</sequence>
<gene>
    <name evidence="1" type="ORF">H7I41_29740</name>
</gene>
<protein>
    <submittedName>
        <fullName evidence="1">Uncharacterized protein</fullName>
    </submittedName>
</protein>
<name>A0A9X3BY60_9MYCO</name>
<accession>A0A9X3BY60</accession>
<keyword evidence="2" id="KW-1185">Reference proteome</keyword>
<evidence type="ECO:0000313" key="1">
    <source>
        <dbReference type="EMBL" id="MCV7174108.1"/>
    </source>
</evidence>
<reference evidence="1" key="2">
    <citation type="journal article" date="2022" name="BMC Genomics">
        <title>Comparative genome analysis of mycobacteria focusing on tRNA and non-coding RNA.</title>
        <authorList>
            <person name="Behra P.R.K."/>
            <person name="Pettersson B.M.F."/>
            <person name="Ramesh M."/>
            <person name="Das S."/>
            <person name="Dasgupta S."/>
            <person name="Kirsebom L.A."/>
        </authorList>
    </citation>
    <scope>NUCLEOTIDE SEQUENCE</scope>
    <source>
        <strain evidence="1">DSM 44615</strain>
    </source>
</reference>
<organism evidence="1 2">
    <name type="scientific">[Mycobacterium] manitobense</name>
    <dbReference type="NCBI Taxonomy" id="190147"/>
    <lineage>
        <taxon>Bacteria</taxon>
        <taxon>Bacillati</taxon>
        <taxon>Actinomycetota</taxon>
        <taxon>Actinomycetes</taxon>
        <taxon>Mycobacteriales</taxon>
        <taxon>Mycobacteriaceae</taxon>
        <taxon>Mycolicibacterium</taxon>
    </lineage>
</organism>
<dbReference type="RefSeq" id="WP_264016279.1">
    <property type="nucleotide sequence ID" value="NZ_JACKSJ010000273.1"/>
</dbReference>